<dbReference type="EMBL" id="MU971352">
    <property type="protein sequence ID" value="KAK9238776.1"/>
    <property type="molecule type" value="Genomic_DNA"/>
</dbReference>
<sequence length="212" mass="24781">MTINTTELFCRCQDRSLKHVSYKYNLTAGILYEYDNYTNVDGDCLLYGMTRRAWGSGVRKIVGPDVSCPQWRDVVQRVLRILQCDRPAYSTTFTATRVQQLLLTSQLSMLSLPQPLRHFRRHCSCIMPIYFRISAMLEDLLWLLRFSVRRTDARIFGHFTTWRFCISVVERYCSVRITLGHKIISFVLWRLCLCISAFSALAQLLNDVSRTE</sequence>
<gene>
    <name evidence="1" type="ORF">V1525DRAFT_80153</name>
</gene>
<accession>A0ACC3T595</accession>
<evidence type="ECO:0000313" key="1">
    <source>
        <dbReference type="EMBL" id="KAK9238776.1"/>
    </source>
</evidence>
<name>A0ACC3T595_LIPKO</name>
<dbReference type="Proteomes" id="UP001433508">
    <property type="component" value="Unassembled WGS sequence"/>
</dbReference>
<keyword evidence="2" id="KW-1185">Reference proteome</keyword>
<evidence type="ECO:0000313" key="2">
    <source>
        <dbReference type="Proteomes" id="UP001433508"/>
    </source>
</evidence>
<protein>
    <submittedName>
        <fullName evidence="1">Uncharacterized protein</fullName>
    </submittedName>
</protein>
<reference evidence="2" key="1">
    <citation type="journal article" date="2024" name="Front. Bioeng. Biotechnol.">
        <title>Genome-scale model development and genomic sequencing of the oleaginous clade Lipomyces.</title>
        <authorList>
            <person name="Czajka J.J."/>
            <person name="Han Y."/>
            <person name="Kim J."/>
            <person name="Mondo S.J."/>
            <person name="Hofstad B.A."/>
            <person name="Robles A."/>
            <person name="Haridas S."/>
            <person name="Riley R."/>
            <person name="LaButti K."/>
            <person name="Pangilinan J."/>
            <person name="Andreopoulos W."/>
            <person name="Lipzen A."/>
            <person name="Yan J."/>
            <person name="Wang M."/>
            <person name="Ng V."/>
            <person name="Grigoriev I.V."/>
            <person name="Spatafora J.W."/>
            <person name="Magnuson J.K."/>
            <person name="Baker S.E."/>
            <person name="Pomraning K.R."/>
        </authorList>
    </citation>
    <scope>NUCLEOTIDE SEQUENCE [LARGE SCALE GENOMIC DNA]</scope>
    <source>
        <strain evidence="2">CBS 7786</strain>
    </source>
</reference>
<comment type="caution">
    <text evidence="1">The sequence shown here is derived from an EMBL/GenBank/DDBJ whole genome shotgun (WGS) entry which is preliminary data.</text>
</comment>
<organism evidence="1 2">
    <name type="scientific">Lipomyces kononenkoae</name>
    <name type="common">Yeast</name>
    <dbReference type="NCBI Taxonomy" id="34357"/>
    <lineage>
        <taxon>Eukaryota</taxon>
        <taxon>Fungi</taxon>
        <taxon>Dikarya</taxon>
        <taxon>Ascomycota</taxon>
        <taxon>Saccharomycotina</taxon>
        <taxon>Lipomycetes</taxon>
        <taxon>Lipomycetales</taxon>
        <taxon>Lipomycetaceae</taxon>
        <taxon>Lipomyces</taxon>
    </lineage>
</organism>
<proteinExistence type="predicted"/>